<dbReference type="GO" id="GO:0031012">
    <property type="term" value="C:extracellular matrix"/>
    <property type="evidence" value="ECO:0007669"/>
    <property type="project" value="TreeGrafter"/>
</dbReference>
<dbReference type="PANTHER" id="PTHR33395">
    <property type="entry name" value="TRANSCRIPTASE, PUTATIVE-RELATED-RELATED"/>
    <property type="match status" value="1"/>
</dbReference>
<reference evidence="2 3" key="1">
    <citation type="journal article" date="2023" name="J. Hered.">
        <title>Chromosome-level genome of the wood stork (Mycteria americana) provides insight into avian chromosome evolution.</title>
        <authorList>
            <person name="Flamio R. Jr."/>
            <person name="Ramstad K.M."/>
        </authorList>
    </citation>
    <scope>NUCLEOTIDE SEQUENCE [LARGE SCALE GENOMIC DNA]</scope>
    <source>
        <strain evidence="2">JAX WOST 10</strain>
    </source>
</reference>
<keyword evidence="3" id="KW-1185">Reference proteome</keyword>
<feature type="domain" description="Endonuclease/exonuclease/phosphatase" evidence="1">
    <location>
        <begin position="24"/>
        <end position="111"/>
    </location>
</feature>
<sequence length="306" mass="34720">MLEWETDPELPDQGEDVDEAFLLQLQEASCSQALILLGDFNHPDICWKSGTASCKQSRRLLECTEDNFLIQVIESPTRGDALLDLLLTNTEELIREVKIDGSLGCSDHALVEFTILRDMGQAKSILKTLNLRKVNFQLFKGLVDGTPWEIALRDNEEEQSWQLKDIFLRAQELSIPMCKKSGKEGRRPAWLSKDLLANKEDPGNYQPVSLTSVSHKITERILLEVMSKHMEDKEVETSKEWCPSRVRTKVRPILFNIFINNIDSGIECTLSKFADDTKLSGAVDLLEGRDAIQRDLDRLDRPMGTS</sequence>
<dbReference type="Proteomes" id="UP001333110">
    <property type="component" value="Unassembled WGS sequence"/>
</dbReference>
<accession>A0AAN7N9L9</accession>
<comment type="caution">
    <text evidence="2">The sequence shown here is derived from an EMBL/GenBank/DDBJ whole genome shotgun (WGS) entry which is preliminary data.</text>
</comment>
<dbReference type="SUPFAM" id="SSF56219">
    <property type="entry name" value="DNase I-like"/>
    <property type="match status" value="1"/>
</dbReference>
<dbReference type="GO" id="GO:0003824">
    <property type="term" value="F:catalytic activity"/>
    <property type="evidence" value="ECO:0007669"/>
    <property type="project" value="InterPro"/>
</dbReference>
<dbReference type="EMBL" id="JAUNZN010000018">
    <property type="protein sequence ID" value="KAK4811192.1"/>
    <property type="molecule type" value="Genomic_DNA"/>
</dbReference>
<evidence type="ECO:0000313" key="2">
    <source>
        <dbReference type="EMBL" id="KAK4811192.1"/>
    </source>
</evidence>
<protein>
    <recommendedName>
        <fullName evidence="1">Endonuclease/exonuclease/phosphatase domain-containing protein</fullName>
    </recommendedName>
</protein>
<evidence type="ECO:0000259" key="1">
    <source>
        <dbReference type="Pfam" id="PF14529"/>
    </source>
</evidence>
<dbReference type="InterPro" id="IPR005135">
    <property type="entry name" value="Endo/exonuclease/phosphatase"/>
</dbReference>
<evidence type="ECO:0000313" key="3">
    <source>
        <dbReference type="Proteomes" id="UP001333110"/>
    </source>
</evidence>
<dbReference type="GO" id="GO:0061343">
    <property type="term" value="P:cell adhesion involved in heart morphogenesis"/>
    <property type="evidence" value="ECO:0007669"/>
    <property type="project" value="TreeGrafter"/>
</dbReference>
<dbReference type="InterPro" id="IPR036691">
    <property type="entry name" value="Endo/exonu/phosph_ase_sf"/>
</dbReference>
<name>A0AAN7N9L9_MYCAM</name>
<organism evidence="2 3">
    <name type="scientific">Mycteria americana</name>
    <name type="common">Wood stork</name>
    <dbReference type="NCBI Taxonomy" id="33587"/>
    <lineage>
        <taxon>Eukaryota</taxon>
        <taxon>Metazoa</taxon>
        <taxon>Chordata</taxon>
        <taxon>Craniata</taxon>
        <taxon>Vertebrata</taxon>
        <taxon>Euteleostomi</taxon>
        <taxon>Archelosauria</taxon>
        <taxon>Archosauria</taxon>
        <taxon>Dinosauria</taxon>
        <taxon>Saurischia</taxon>
        <taxon>Theropoda</taxon>
        <taxon>Coelurosauria</taxon>
        <taxon>Aves</taxon>
        <taxon>Neognathae</taxon>
        <taxon>Neoaves</taxon>
        <taxon>Aequornithes</taxon>
        <taxon>Ciconiiformes</taxon>
        <taxon>Ciconiidae</taxon>
        <taxon>Mycteria</taxon>
    </lineage>
</organism>
<gene>
    <name evidence="2" type="ORF">QYF61_019823</name>
</gene>
<dbReference type="Pfam" id="PF14529">
    <property type="entry name" value="Exo_endo_phos_2"/>
    <property type="match status" value="1"/>
</dbReference>
<dbReference type="AlphaFoldDB" id="A0AAN7N9L9"/>
<dbReference type="GO" id="GO:0007508">
    <property type="term" value="P:larval heart development"/>
    <property type="evidence" value="ECO:0007669"/>
    <property type="project" value="TreeGrafter"/>
</dbReference>
<dbReference type="Gene3D" id="3.60.10.10">
    <property type="entry name" value="Endonuclease/exonuclease/phosphatase"/>
    <property type="match status" value="1"/>
</dbReference>
<dbReference type="PANTHER" id="PTHR33395:SF22">
    <property type="entry name" value="REVERSE TRANSCRIPTASE DOMAIN-CONTAINING PROTEIN"/>
    <property type="match status" value="1"/>
</dbReference>
<proteinExistence type="predicted"/>